<organism evidence="3 4">
    <name type="scientific">Ilumatobacter coccineus (strain NBRC 103263 / KCTC 29153 / YM16-304)</name>
    <dbReference type="NCBI Taxonomy" id="1313172"/>
    <lineage>
        <taxon>Bacteria</taxon>
        <taxon>Bacillati</taxon>
        <taxon>Actinomycetota</taxon>
        <taxon>Acidimicrobiia</taxon>
        <taxon>Acidimicrobiales</taxon>
        <taxon>Ilumatobacteraceae</taxon>
        <taxon>Ilumatobacter</taxon>
    </lineage>
</organism>
<keyword evidence="1" id="KW-0597">Phosphoprotein</keyword>
<dbReference type="CDD" id="cd00060">
    <property type="entry name" value="FHA"/>
    <property type="match status" value="1"/>
</dbReference>
<dbReference type="SUPFAM" id="SSF49879">
    <property type="entry name" value="SMAD/FHA domain"/>
    <property type="match status" value="1"/>
</dbReference>
<evidence type="ECO:0000313" key="3">
    <source>
        <dbReference type="EMBL" id="BAN04237.1"/>
    </source>
</evidence>
<dbReference type="InterPro" id="IPR008984">
    <property type="entry name" value="SMAD_FHA_dom_sf"/>
</dbReference>
<feature type="domain" description="FHA" evidence="2">
    <location>
        <begin position="49"/>
        <end position="105"/>
    </location>
</feature>
<proteinExistence type="predicted"/>
<dbReference type="RefSeq" id="WP_015443484.1">
    <property type="nucleotide sequence ID" value="NC_020520.1"/>
</dbReference>
<dbReference type="InterPro" id="IPR000253">
    <property type="entry name" value="FHA_dom"/>
</dbReference>
<dbReference type="PROSITE" id="PS50006">
    <property type="entry name" value="FHA_DOMAIN"/>
    <property type="match status" value="1"/>
</dbReference>
<protein>
    <recommendedName>
        <fullName evidence="2">FHA domain-containing protein</fullName>
    </recommendedName>
</protein>
<dbReference type="Gene3D" id="2.60.200.20">
    <property type="match status" value="1"/>
</dbReference>
<dbReference type="AlphaFoldDB" id="A0A6C7EBW5"/>
<accession>A0A6C7EBW5</accession>
<dbReference type="Proteomes" id="UP000011863">
    <property type="component" value="Chromosome"/>
</dbReference>
<dbReference type="Pfam" id="PF00498">
    <property type="entry name" value="FHA"/>
    <property type="match status" value="1"/>
</dbReference>
<evidence type="ECO:0000256" key="1">
    <source>
        <dbReference type="ARBA" id="ARBA00022553"/>
    </source>
</evidence>
<sequence length="145" mass="15022">MSKSTAPVPTTVVSGASVRPIDVDAERVDGGGYVLILDDGGTLALVADLLLGREPATHPDVTSGARRGLLIVDETSAVSRHHLAISTHRDGVDVTDLGSANGTMVVNGSTGTASPLVPKRATRLSIGDRVHLGSRSFQLGYRRDA</sequence>
<dbReference type="EMBL" id="AP012057">
    <property type="protein sequence ID" value="BAN04237.1"/>
    <property type="molecule type" value="Genomic_DNA"/>
</dbReference>
<name>A0A6C7EBW5_ILUCY</name>
<reference evidence="3 4" key="1">
    <citation type="journal article" date="2013" name="Int. J. Syst. Evol. Microbiol.">
        <title>Ilumatobacter nonamiense sp. nov. and Ilumatobacter coccineum sp. nov., isolated from seashore sand.</title>
        <authorList>
            <person name="Matsumoto A."/>
            <person name="Kasai H."/>
            <person name="Matsuo Y."/>
            <person name="Shizuri Y."/>
            <person name="Ichikawa N."/>
            <person name="Fujita N."/>
            <person name="Omura S."/>
            <person name="Takahashi Y."/>
        </authorList>
    </citation>
    <scope>NUCLEOTIDE SEQUENCE [LARGE SCALE GENOMIC DNA]</scope>
    <source>
        <strain evidence="4">NBRC 103263 / KCTC 29153 / YM16-304</strain>
    </source>
</reference>
<gene>
    <name evidence="3" type="ORF">YM304_39230</name>
</gene>
<evidence type="ECO:0000259" key="2">
    <source>
        <dbReference type="PROSITE" id="PS50006"/>
    </source>
</evidence>
<keyword evidence="4" id="KW-1185">Reference proteome</keyword>
<evidence type="ECO:0000313" key="4">
    <source>
        <dbReference type="Proteomes" id="UP000011863"/>
    </source>
</evidence>
<dbReference type="KEGG" id="aym:YM304_39230"/>